<dbReference type="Gene3D" id="3.20.20.80">
    <property type="entry name" value="Glycosidases"/>
    <property type="match status" value="1"/>
</dbReference>
<keyword evidence="8" id="KW-1185">Reference proteome</keyword>
<dbReference type="OrthoDB" id="2698423at2"/>
<dbReference type="SUPFAM" id="SSF51445">
    <property type="entry name" value="(Trans)glycosidases"/>
    <property type="match status" value="1"/>
</dbReference>
<dbReference type="PANTHER" id="PTHR36447">
    <property type="entry name" value="BETA-GALACTOSIDASE GANA"/>
    <property type="match status" value="1"/>
</dbReference>
<sequence length="1028" mass="117957">MSKTVIFYDSSFPMDGDRPDHSFFENLGNEMTVVDADSLEESLINSEMDCFINLHGPYFPKNAWQAIYNYLSDGKGIVHIGGIPFRIPCYRLNGRWKVEREQTAYHKQLNIHEVLPVNSKPITSLQHNQDIPLFSNVKDLFTIEDTHNFVLHVTKSNAIEAEMGSAGPMDARIYPLLKGVSKNGREVAAPSVMIENTKGDFTGGRWLFINQKVNKAFWTEKGTKALQKFSKFVENGVTEMWLKTNYATYDQGERPKVTYQLQSFKNVTTEWELTFTITKDGNEIFSKKEFVNATQQLDSLSFIVPIDIKPGLYAITCHTVSSTGEKRILHQGFWGMDKNLLQTGDIMTCDRDYFQKDGHPMPIVGMTYMTSDVARYFLFLPNPHVWDRDMAQMKRAGINYIRTGIWTAWRNMMFIDGHVDENVLRSIDAFILCAKKHDLEVTFNFFSFTPETWDGENPYLDPRSVEAQKRFISAIVSRHTDTTNINWDLINEPSLFDPRRTFGGPRTLHDKFERKAYREWLKSRHKSIRELQEKWNMTNQELPSFESIEPPEASDINFGVKDMITGKKGLKWLDYTLFTMDIHNSWAKELSEAIKRLVPNQLVTVGQDEALAGQRPSPLFYSDVVDYTTNHTWWLLDQLVWDGIFTKSPNKPNLIQETGIMYVENPNSQAKRSEEELRNILERKYAYSFSTGGAGAVQWLWNTNYYMNNINESNIGAIRADGTEKPEANVSYDFGAFIKETRNLFKDRELEEIAVVFPYSNDFSNRRLALNATMNLTRTLAYEMKTPFRALSEYHLNVLKSEPPKLVVVPSAHNFSSEALTTILEVVKEQGITLLFTGPINIDEYWHDTGRMSDIIGSTSIENIVREEMIEINDKHYPVSYGGERIADTMREVSLSAHNATAIKEIPYGKGEIMWSPLPVELNDRSESIIALYDHAMHKAGVQKQLDWLKGDVPGNYGRKLTYENGSLLIFVSEFSKDTTVKIMDSETNKTYSFLLEAERTVMFATDKKGNISSVYRADEVEVEMAEN</sequence>
<dbReference type="PANTHER" id="PTHR36447:SF2">
    <property type="entry name" value="BETA-GALACTOSIDASE YESZ"/>
    <property type="match status" value="1"/>
</dbReference>
<name>A0A221M965_9BACI</name>
<dbReference type="KEGG" id="vne:CFK40_03675"/>
<dbReference type="GO" id="GO:0009341">
    <property type="term" value="C:beta-galactosidase complex"/>
    <property type="evidence" value="ECO:0007669"/>
    <property type="project" value="InterPro"/>
</dbReference>
<evidence type="ECO:0000256" key="1">
    <source>
        <dbReference type="ARBA" id="ARBA00022723"/>
    </source>
</evidence>
<dbReference type="Pfam" id="PF00150">
    <property type="entry name" value="Cellulase"/>
    <property type="match status" value="1"/>
</dbReference>
<proteinExistence type="predicted"/>
<dbReference type="GO" id="GO:0004565">
    <property type="term" value="F:beta-galactosidase activity"/>
    <property type="evidence" value="ECO:0007669"/>
    <property type="project" value="InterPro"/>
</dbReference>
<evidence type="ECO:0000256" key="4">
    <source>
        <dbReference type="ARBA" id="ARBA00023295"/>
    </source>
</evidence>
<organism evidence="7 8">
    <name type="scientific">Virgibacillus necropolis</name>
    <dbReference type="NCBI Taxonomy" id="163877"/>
    <lineage>
        <taxon>Bacteria</taxon>
        <taxon>Bacillati</taxon>
        <taxon>Bacillota</taxon>
        <taxon>Bacilli</taxon>
        <taxon>Bacillales</taxon>
        <taxon>Bacillaceae</taxon>
        <taxon>Virgibacillus</taxon>
    </lineage>
</organism>
<gene>
    <name evidence="7" type="ORF">CFK40_03675</name>
</gene>
<dbReference type="AlphaFoldDB" id="A0A221M965"/>
<dbReference type="Pfam" id="PF02449">
    <property type="entry name" value="Glyco_hydro_42"/>
    <property type="match status" value="1"/>
</dbReference>
<evidence type="ECO:0000259" key="5">
    <source>
        <dbReference type="Pfam" id="PF00150"/>
    </source>
</evidence>
<dbReference type="EMBL" id="CP022437">
    <property type="protein sequence ID" value="ASN04169.1"/>
    <property type="molecule type" value="Genomic_DNA"/>
</dbReference>
<dbReference type="RefSeq" id="WP_089530739.1">
    <property type="nucleotide sequence ID" value="NZ_CP022437.1"/>
</dbReference>
<feature type="domain" description="Glycoside hydrolase family 5" evidence="5">
    <location>
        <begin position="385"/>
        <end position="497"/>
    </location>
</feature>
<dbReference type="InterPro" id="IPR017853">
    <property type="entry name" value="GH"/>
</dbReference>
<feature type="domain" description="Glycoside hydrolase family 42 N-terminal" evidence="6">
    <location>
        <begin position="514"/>
        <end position="604"/>
    </location>
</feature>
<keyword evidence="1" id="KW-0479">Metal-binding</keyword>
<dbReference type="GO" id="GO:0000272">
    <property type="term" value="P:polysaccharide catabolic process"/>
    <property type="evidence" value="ECO:0007669"/>
    <property type="project" value="InterPro"/>
</dbReference>
<dbReference type="InterPro" id="IPR003476">
    <property type="entry name" value="Glyco_hydro_42"/>
</dbReference>
<evidence type="ECO:0000256" key="3">
    <source>
        <dbReference type="ARBA" id="ARBA00022833"/>
    </source>
</evidence>
<reference evidence="7 8" key="1">
    <citation type="journal article" date="2003" name="Int. J. Syst. Evol. Microbiol.">
        <title>Virgibacillus carmonensis sp. nov., Virgibacillus necropolis sp. nov. and Virgibacillus picturae sp. nov., three novel species isolated from deteriorated mural paintings, transfer of the species of the genus salibacillus to Virgibacillus, as Virgibacillus marismortui comb. nov. and Virgibacillus salexigens comb. nov., and emended description of the genus Virgibacillus.</title>
        <authorList>
            <person name="Heyrman J."/>
            <person name="Logan N.A."/>
            <person name="Busse H.J."/>
            <person name="Balcaen A."/>
            <person name="Lebbe L."/>
            <person name="Rodriguez-Diaz M."/>
            <person name="Swings J."/>
            <person name="De Vos P."/>
        </authorList>
    </citation>
    <scope>NUCLEOTIDE SEQUENCE [LARGE SCALE GENOMIC DNA]</scope>
    <source>
        <strain evidence="7 8">LMG 19488</strain>
    </source>
</reference>
<keyword evidence="4" id="KW-0326">Glycosidase</keyword>
<keyword evidence="3" id="KW-0862">Zinc</keyword>
<protein>
    <submittedName>
        <fullName evidence="7">Glycoside hydrolase</fullName>
    </submittedName>
</protein>
<dbReference type="InterPro" id="IPR013529">
    <property type="entry name" value="Glyco_hydro_42_N"/>
</dbReference>
<dbReference type="Proteomes" id="UP000204391">
    <property type="component" value="Chromosome"/>
</dbReference>
<evidence type="ECO:0000259" key="6">
    <source>
        <dbReference type="Pfam" id="PF02449"/>
    </source>
</evidence>
<evidence type="ECO:0000313" key="7">
    <source>
        <dbReference type="EMBL" id="ASN04169.1"/>
    </source>
</evidence>
<evidence type="ECO:0000256" key="2">
    <source>
        <dbReference type="ARBA" id="ARBA00022801"/>
    </source>
</evidence>
<accession>A0A221M965</accession>
<dbReference type="InterPro" id="IPR001547">
    <property type="entry name" value="Glyco_hydro_5"/>
</dbReference>
<dbReference type="GO" id="GO:0046872">
    <property type="term" value="F:metal ion binding"/>
    <property type="evidence" value="ECO:0007669"/>
    <property type="project" value="UniProtKB-KW"/>
</dbReference>
<keyword evidence="2 7" id="KW-0378">Hydrolase</keyword>
<evidence type="ECO:0000313" key="8">
    <source>
        <dbReference type="Proteomes" id="UP000204391"/>
    </source>
</evidence>